<gene>
    <name evidence="1" type="ORF">ACFSJU_12085</name>
</gene>
<sequence>MNQDYPTLDSSVTETQEKRAFDFPITFEFKIGTFANDFVARDASGRTIAYVRQKMFKFKEAIVIYPNEDKSEPLYKINADRVIDFNAKYTFSDRRDQEIGSVGRKGMKSLWKANYDVFDHHKNLEFNIREENPWTKVADSLLGEIPLLGLFTGYMFHPKYVVTNAQGIPVARLSKEASFFGRKFTLDKLSDIKQNESARILLALMMMVLLERRRG</sequence>
<dbReference type="EMBL" id="JBHUHZ010000002">
    <property type="protein sequence ID" value="MFD2163135.1"/>
    <property type="molecule type" value="Genomic_DNA"/>
</dbReference>
<protein>
    <submittedName>
        <fullName evidence="1">Uncharacterized protein</fullName>
    </submittedName>
</protein>
<organism evidence="1 2">
    <name type="scientific">Paradesertivirga mongoliensis</name>
    <dbReference type="NCBI Taxonomy" id="2100740"/>
    <lineage>
        <taxon>Bacteria</taxon>
        <taxon>Pseudomonadati</taxon>
        <taxon>Bacteroidota</taxon>
        <taxon>Sphingobacteriia</taxon>
        <taxon>Sphingobacteriales</taxon>
        <taxon>Sphingobacteriaceae</taxon>
        <taxon>Paradesertivirga</taxon>
    </lineage>
</organism>
<reference evidence="2" key="1">
    <citation type="journal article" date="2019" name="Int. J. Syst. Evol. Microbiol.">
        <title>The Global Catalogue of Microorganisms (GCM) 10K type strain sequencing project: providing services to taxonomists for standard genome sequencing and annotation.</title>
        <authorList>
            <consortium name="The Broad Institute Genomics Platform"/>
            <consortium name="The Broad Institute Genome Sequencing Center for Infectious Disease"/>
            <person name="Wu L."/>
            <person name="Ma J."/>
        </authorList>
    </citation>
    <scope>NUCLEOTIDE SEQUENCE [LARGE SCALE GENOMIC DNA]</scope>
    <source>
        <strain evidence="2">KCTC 42217</strain>
    </source>
</reference>
<dbReference type="InterPro" id="IPR007612">
    <property type="entry name" value="LOR"/>
</dbReference>
<dbReference type="Pfam" id="PF04525">
    <property type="entry name" value="LOR"/>
    <property type="match status" value="1"/>
</dbReference>
<name>A0ABW4ZN39_9SPHI</name>
<proteinExistence type="predicted"/>
<dbReference type="Proteomes" id="UP001597387">
    <property type="component" value="Unassembled WGS sequence"/>
</dbReference>
<comment type="caution">
    <text evidence="1">The sequence shown here is derived from an EMBL/GenBank/DDBJ whole genome shotgun (WGS) entry which is preliminary data.</text>
</comment>
<evidence type="ECO:0000313" key="1">
    <source>
        <dbReference type="EMBL" id="MFD2163135.1"/>
    </source>
</evidence>
<accession>A0ABW4ZN39</accession>
<dbReference type="RefSeq" id="WP_255901361.1">
    <property type="nucleotide sequence ID" value="NZ_JAFMZO010000002.1"/>
</dbReference>
<evidence type="ECO:0000313" key="2">
    <source>
        <dbReference type="Proteomes" id="UP001597387"/>
    </source>
</evidence>
<keyword evidence="2" id="KW-1185">Reference proteome</keyword>